<feature type="transmembrane region" description="Helical" evidence="8">
    <location>
        <begin position="220"/>
        <end position="238"/>
    </location>
</feature>
<feature type="transmembrane region" description="Helical" evidence="8">
    <location>
        <begin position="250"/>
        <end position="272"/>
    </location>
</feature>
<feature type="transmembrane region" description="Helical" evidence="8">
    <location>
        <begin position="165"/>
        <end position="184"/>
    </location>
</feature>
<protein>
    <recommendedName>
        <fullName evidence="9">EamA domain-containing protein</fullName>
    </recommendedName>
</protein>
<keyword evidence="6 8" id="KW-0472">Membrane</keyword>
<comment type="subcellular location">
    <subcellularLocation>
        <location evidence="1">Cell membrane</location>
        <topology evidence="1">Multi-pass membrane protein</topology>
    </subcellularLocation>
</comment>
<feature type="region of interest" description="Disordered" evidence="7">
    <location>
        <begin position="1"/>
        <end position="34"/>
    </location>
</feature>
<dbReference type="InterPro" id="IPR037185">
    <property type="entry name" value="EmrE-like"/>
</dbReference>
<evidence type="ECO:0000256" key="6">
    <source>
        <dbReference type="ARBA" id="ARBA00023136"/>
    </source>
</evidence>
<sequence>MTAGAASLSNLNKRSEASTSGGLAQPSTPQKQPRAPPAVLVYGTLFAVQVIFVLWFFVAKIAMAAVDLPPLVFAMWREVVAAVCLVIAVHATGTASDSHGGVGLATLWPHRRAMAVLGLLMFGNVIGFIYGLSLVTSFNAAIFQPTQPVFATLIAWAIGSEQMSVAKALAIAMASGGAALTVYFGTLGSAGDDAVAEGGDPAAARAAASAARESAEQVSLGNAVLLAQCICGGCMWVLQKRVLKEVRSPLLVTAVSYLVAAALTTLVTLMAYGPWDPRLYVSSAIGWAAILYAALFATVVTYWAMGWANQHASPSTVTVSLALQPLLTAVFIALGGGAALAGEQVVSCALILAGLFLKVVDSEKERGKGPSKMPSAATNLRGVP</sequence>
<dbReference type="InterPro" id="IPR051258">
    <property type="entry name" value="Diverse_Substrate_Transporter"/>
</dbReference>
<dbReference type="PANTHER" id="PTHR42920:SF5">
    <property type="entry name" value="EAMA DOMAIN-CONTAINING PROTEIN"/>
    <property type="match status" value="1"/>
</dbReference>
<feature type="transmembrane region" description="Helical" evidence="8">
    <location>
        <begin position="284"/>
        <end position="305"/>
    </location>
</feature>
<dbReference type="GO" id="GO:0005886">
    <property type="term" value="C:plasma membrane"/>
    <property type="evidence" value="ECO:0007669"/>
    <property type="project" value="UniProtKB-SubCell"/>
</dbReference>
<comment type="similarity">
    <text evidence="2">Belongs to the drug/metabolite transporter (DMT) superfamily. Plant drug/metabolite exporter (P-DME) (TC 2.A.7.4) family.</text>
</comment>
<evidence type="ECO:0000256" key="5">
    <source>
        <dbReference type="ARBA" id="ARBA00022989"/>
    </source>
</evidence>
<keyword evidence="4 8" id="KW-0812">Transmembrane</keyword>
<feature type="region of interest" description="Disordered" evidence="7">
    <location>
        <begin position="365"/>
        <end position="384"/>
    </location>
</feature>
<reference evidence="10" key="1">
    <citation type="submission" date="2021-01" db="EMBL/GenBank/DDBJ databases">
        <authorList>
            <person name="Corre E."/>
            <person name="Pelletier E."/>
            <person name="Niang G."/>
            <person name="Scheremetjew M."/>
            <person name="Finn R."/>
            <person name="Kale V."/>
            <person name="Holt S."/>
            <person name="Cochrane G."/>
            <person name="Meng A."/>
            <person name="Brown T."/>
            <person name="Cohen L."/>
        </authorList>
    </citation>
    <scope>NUCLEOTIDE SEQUENCE</scope>
    <source>
        <strain evidence="10">RCC927</strain>
    </source>
</reference>
<evidence type="ECO:0000256" key="8">
    <source>
        <dbReference type="SAM" id="Phobius"/>
    </source>
</evidence>
<feature type="domain" description="EamA" evidence="9">
    <location>
        <begin position="221"/>
        <end position="357"/>
    </location>
</feature>
<name>A0A7S3BA31_9VIRI</name>
<keyword evidence="5 8" id="KW-1133">Transmembrane helix</keyword>
<proteinExistence type="inferred from homology"/>
<evidence type="ECO:0000256" key="1">
    <source>
        <dbReference type="ARBA" id="ARBA00004651"/>
    </source>
</evidence>
<dbReference type="AlphaFoldDB" id="A0A7S3BA31"/>
<keyword evidence="3" id="KW-1003">Cell membrane</keyword>
<feature type="transmembrane region" description="Helical" evidence="8">
    <location>
        <begin position="39"/>
        <end position="59"/>
    </location>
</feature>
<dbReference type="PANTHER" id="PTHR42920">
    <property type="entry name" value="OS03G0707200 PROTEIN-RELATED"/>
    <property type="match status" value="1"/>
</dbReference>
<feature type="transmembrane region" description="Helical" evidence="8">
    <location>
        <begin position="71"/>
        <end position="92"/>
    </location>
</feature>
<evidence type="ECO:0000313" key="10">
    <source>
        <dbReference type="EMBL" id="CAE0126805.1"/>
    </source>
</evidence>
<dbReference type="EMBL" id="HBHY01001964">
    <property type="protein sequence ID" value="CAE0126805.1"/>
    <property type="molecule type" value="Transcribed_RNA"/>
</dbReference>
<feature type="compositionally biased region" description="Polar residues" evidence="7">
    <location>
        <begin position="7"/>
        <end position="31"/>
    </location>
</feature>
<accession>A0A7S3BA31</accession>
<evidence type="ECO:0000256" key="2">
    <source>
        <dbReference type="ARBA" id="ARBA00007635"/>
    </source>
</evidence>
<evidence type="ECO:0000256" key="3">
    <source>
        <dbReference type="ARBA" id="ARBA00022475"/>
    </source>
</evidence>
<dbReference type="Pfam" id="PF00892">
    <property type="entry name" value="EamA"/>
    <property type="match status" value="2"/>
</dbReference>
<feature type="domain" description="EamA" evidence="9">
    <location>
        <begin position="45"/>
        <end position="182"/>
    </location>
</feature>
<dbReference type="InterPro" id="IPR000620">
    <property type="entry name" value="EamA_dom"/>
</dbReference>
<evidence type="ECO:0000259" key="9">
    <source>
        <dbReference type="Pfam" id="PF00892"/>
    </source>
</evidence>
<organism evidence="10">
    <name type="scientific">Prasinoderma singulare</name>
    <dbReference type="NCBI Taxonomy" id="676789"/>
    <lineage>
        <taxon>Eukaryota</taxon>
        <taxon>Viridiplantae</taxon>
        <taxon>Prasinodermophyta</taxon>
        <taxon>Prasinodermophyceae</taxon>
        <taxon>Prasinodermales</taxon>
        <taxon>Prasinodermaceae</taxon>
        <taxon>Prasinoderma</taxon>
    </lineage>
</organism>
<dbReference type="SUPFAM" id="SSF103481">
    <property type="entry name" value="Multidrug resistance efflux transporter EmrE"/>
    <property type="match status" value="2"/>
</dbReference>
<evidence type="ECO:0000256" key="4">
    <source>
        <dbReference type="ARBA" id="ARBA00022692"/>
    </source>
</evidence>
<evidence type="ECO:0000256" key="7">
    <source>
        <dbReference type="SAM" id="MobiDB-lite"/>
    </source>
</evidence>
<gene>
    <name evidence="10" type="ORF">PSIN1315_LOCUS1234</name>
</gene>
<feature type="transmembrane region" description="Helical" evidence="8">
    <location>
        <begin position="317"/>
        <end position="338"/>
    </location>
</feature>
<feature type="transmembrane region" description="Helical" evidence="8">
    <location>
        <begin position="113"/>
        <end position="132"/>
    </location>
</feature>